<accession>A0A9D3YZ85</accession>
<dbReference type="EMBL" id="JAIWYP010000014">
    <property type="protein sequence ID" value="KAH3707755.1"/>
    <property type="molecule type" value="Genomic_DNA"/>
</dbReference>
<keyword evidence="3" id="KW-1185">Reference proteome</keyword>
<evidence type="ECO:0000313" key="3">
    <source>
        <dbReference type="Proteomes" id="UP000828390"/>
    </source>
</evidence>
<sequence length="102" mass="10710">MGGEWKWGGGCVLLRSELLWGLCCVERGVGVEWGGVGLRLVRRGDGVGMESGLCGVVRGVEVRGVVWGLKRSGRGLCEVGRGMGSECGVGYVGLGTEWVEVV</sequence>
<feature type="chain" id="PRO_5039593860" evidence="1">
    <location>
        <begin position="31"/>
        <end position="102"/>
    </location>
</feature>
<name>A0A9D3YZ85_DREPO</name>
<comment type="caution">
    <text evidence="2">The sequence shown here is derived from an EMBL/GenBank/DDBJ whole genome shotgun (WGS) entry which is preliminary data.</text>
</comment>
<proteinExistence type="predicted"/>
<reference evidence="2" key="2">
    <citation type="submission" date="2020-11" db="EMBL/GenBank/DDBJ databases">
        <authorList>
            <person name="McCartney M.A."/>
            <person name="Auch B."/>
            <person name="Kono T."/>
            <person name="Mallez S."/>
            <person name="Becker A."/>
            <person name="Gohl D.M."/>
            <person name="Silverstein K.A.T."/>
            <person name="Koren S."/>
            <person name="Bechman K.B."/>
            <person name="Herman A."/>
            <person name="Abrahante J.E."/>
            <person name="Garbe J."/>
        </authorList>
    </citation>
    <scope>NUCLEOTIDE SEQUENCE</scope>
    <source>
        <strain evidence="2">Duluth1</strain>
        <tissue evidence="2">Whole animal</tissue>
    </source>
</reference>
<dbReference type="Proteomes" id="UP000828390">
    <property type="component" value="Unassembled WGS sequence"/>
</dbReference>
<feature type="signal peptide" evidence="1">
    <location>
        <begin position="1"/>
        <end position="30"/>
    </location>
</feature>
<evidence type="ECO:0000313" key="2">
    <source>
        <dbReference type="EMBL" id="KAH3707755.1"/>
    </source>
</evidence>
<reference evidence="2" key="1">
    <citation type="journal article" date="2019" name="bioRxiv">
        <title>The Genome of the Zebra Mussel, Dreissena polymorpha: A Resource for Invasive Species Research.</title>
        <authorList>
            <person name="McCartney M.A."/>
            <person name="Auch B."/>
            <person name="Kono T."/>
            <person name="Mallez S."/>
            <person name="Zhang Y."/>
            <person name="Obille A."/>
            <person name="Becker A."/>
            <person name="Abrahante J.E."/>
            <person name="Garbe J."/>
            <person name="Badalamenti J.P."/>
            <person name="Herman A."/>
            <person name="Mangelson H."/>
            <person name="Liachko I."/>
            <person name="Sullivan S."/>
            <person name="Sone E.D."/>
            <person name="Koren S."/>
            <person name="Silverstein K.A.T."/>
            <person name="Beckman K.B."/>
            <person name="Gohl D.M."/>
        </authorList>
    </citation>
    <scope>NUCLEOTIDE SEQUENCE</scope>
    <source>
        <strain evidence="2">Duluth1</strain>
        <tissue evidence="2">Whole animal</tissue>
    </source>
</reference>
<keyword evidence="1" id="KW-0732">Signal</keyword>
<organism evidence="2 3">
    <name type="scientific">Dreissena polymorpha</name>
    <name type="common">Zebra mussel</name>
    <name type="synonym">Mytilus polymorpha</name>
    <dbReference type="NCBI Taxonomy" id="45954"/>
    <lineage>
        <taxon>Eukaryota</taxon>
        <taxon>Metazoa</taxon>
        <taxon>Spiralia</taxon>
        <taxon>Lophotrochozoa</taxon>
        <taxon>Mollusca</taxon>
        <taxon>Bivalvia</taxon>
        <taxon>Autobranchia</taxon>
        <taxon>Heteroconchia</taxon>
        <taxon>Euheterodonta</taxon>
        <taxon>Imparidentia</taxon>
        <taxon>Neoheterodontei</taxon>
        <taxon>Myida</taxon>
        <taxon>Dreissenoidea</taxon>
        <taxon>Dreissenidae</taxon>
        <taxon>Dreissena</taxon>
    </lineage>
</organism>
<gene>
    <name evidence="2" type="ORF">DPMN_067169</name>
</gene>
<evidence type="ECO:0000256" key="1">
    <source>
        <dbReference type="SAM" id="SignalP"/>
    </source>
</evidence>
<protein>
    <submittedName>
        <fullName evidence="2">Uncharacterized protein</fullName>
    </submittedName>
</protein>
<dbReference type="AlphaFoldDB" id="A0A9D3YZ85"/>